<keyword evidence="2" id="KW-1185">Reference proteome</keyword>
<reference evidence="1 2" key="1">
    <citation type="journal article" date="2020" name="Cell">
        <title>Large-Scale Comparative Analyses of Tick Genomes Elucidate Their Genetic Diversity and Vector Capacities.</title>
        <authorList>
            <consortium name="Tick Genome and Microbiome Consortium (TIGMIC)"/>
            <person name="Jia N."/>
            <person name="Wang J."/>
            <person name="Shi W."/>
            <person name="Du L."/>
            <person name="Sun Y."/>
            <person name="Zhan W."/>
            <person name="Jiang J.F."/>
            <person name="Wang Q."/>
            <person name="Zhang B."/>
            <person name="Ji P."/>
            <person name="Bell-Sakyi L."/>
            <person name="Cui X.M."/>
            <person name="Yuan T.T."/>
            <person name="Jiang B.G."/>
            <person name="Yang W.F."/>
            <person name="Lam T.T."/>
            <person name="Chang Q.C."/>
            <person name="Ding S.J."/>
            <person name="Wang X.J."/>
            <person name="Zhu J.G."/>
            <person name="Ruan X.D."/>
            <person name="Zhao L."/>
            <person name="Wei J.T."/>
            <person name="Ye R.Z."/>
            <person name="Que T.C."/>
            <person name="Du C.H."/>
            <person name="Zhou Y.H."/>
            <person name="Cheng J.X."/>
            <person name="Dai P.F."/>
            <person name="Guo W.B."/>
            <person name="Han X.H."/>
            <person name="Huang E.J."/>
            <person name="Li L.F."/>
            <person name="Wei W."/>
            <person name="Gao Y.C."/>
            <person name="Liu J.Z."/>
            <person name="Shao H.Z."/>
            <person name="Wang X."/>
            <person name="Wang C.C."/>
            <person name="Yang T.C."/>
            <person name="Huo Q.B."/>
            <person name="Li W."/>
            <person name="Chen H.Y."/>
            <person name="Chen S.E."/>
            <person name="Zhou L.G."/>
            <person name="Ni X.B."/>
            <person name="Tian J.H."/>
            <person name="Sheng Y."/>
            <person name="Liu T."/>
            <person name="Pan Y.S."/>
            <person name="Xia L.Y."/>
            <person name="Li J."/>
            <person name="Zhao F."/>
            <person name="Cao W.C."/>
        </authorList>
    </citation>
    <scope>NUCLEOTIDE SEQUENCE [LARGE SCALE GENOMIC DNA]</scope>
    <source>
        <strain evidence="1">Iper-2018</strain>
    </source>
</reference>
<proteinExistence type="predicted"/>
<evidence type="ECO:0000313" key="2">
    <source>
        <dbReference type="Proteomes" id="UP000805193"/>
    </source>
</evidence>
<evidence type="ECO:0000313" key="1">
    <source>
        <dbReference type="EMBL" id="KAG0416882.1"/>
    </source>
</evidence>
<accession>A0AC60PBD6</accession>
<name>A0AC60PBD6_IXOPE</name>
<organism evidence="1 2">
    <name type="scientific">Ixodes persulcatus</name>
    <name type="common">Taiga tick</name>
    <dbReference type="NCBI Taxonomy" id="34615"/>
    <lineage>
        <taxon>Eukaryota</taxon>
        <taxon>Metazoa</taxon>
        <taxon>Ecdysozoa</taxon>
        <taxon>Arthropoda</taxon>
        <taxon>Chelicerata</taxon>
        <taxon>Arachnida</taxon>
        <taxon>Acari</taxon>
        <taxon>Parasitiformes</taxon>
        <taxon>Ixodida</taxon>
        <taxon>Ixodoidea</taxon>
        <taxon>Ixodidae</taxon>
        <taxon>Ixodinae</taxon>
        <taxon>Ixodes</taxon>
    </lineage>
</organism>
<sequence>MLTQEQEAAMASTAEVNLLTKVTEMSDSAMQRLALTPGQQENPSASEVFTVGRIVPLALQASAWCWLGSHGPFISLADFQTRLREEFLPAGYATQILRELKARTQHPDESLVRMDKLQRLCKRERIALTALIGNGMELGRAELRVTEDDNGAIAARRSHVGPPPPSVGQFGGPGLCDHCRRRPQRTVATWMWSSRGILHRICDEESSTAPRRDALQPTSRSRSAVELSRPATAQSRLRNIIFLFYFFYFLTEELRLHCPLCGVSEMCSAAHIRGQLHVERVDAVRIARINRLGERALERAVGLMACFRSPNIRHQRDPPNEDDIDINMPDS</sequence>
<dbReference type="EMBL" id="JABSTQ010010906">
    <property type="protein sequence ID" value="KAG0416882.1"/>
    <property type="molecule type" value="Genomic_DNA"/>
</dbReference>
<gene>
    <name evidence="1" type="ORF">HPB47_006062</name>
</gene>
<protein>
    <submittedName>
        <fullName evidence="1">Uncharacterized protein</fullName>
    </submittedName>
</protein>
<comment type="caution">
    <text evidence="1">The sequence shown here is derived from an EMBL/GenBank/DDBJ whole genome shotgun (WGS) entry which is preliminary data.</text>
</comment>
<dbReference type="Proteomes" id="UP000805193">
    <property type="component" value="Unassembled WGS sequence"/>
</dbReference>